<gene>
    <name evidence="3" type="ORF">DIT97_05190</name>
</gene>
<reference evidence="3 4" key="1">
    <citation type="journal article" date="2018" name="Nat. Biotechnol.">
        <title>A standardized bacterial taxonomy based on genome phylogeny substantially revises the tree of life.</title>
        <authorList>
            <person name="Parks D.H."/>
            <person name="Chuvochina M."/>
            <person name="Waite D.W."/>
            <person name="Rinke C."/>
            <person name="Skarshewski A."/>
            <person name="Chaumeil P.A."/>
            <person name="Hugenholtz P."/>
        </authorList>
    </citation>
    <scope>NUCLEOTIDE SEQUENCE [LARGE SCALE GENOMIC DNA]</scope>
    <source>
        <strain evidence="3">UBA9375</strain>
    </source>
</reference>
<feature type="non-terminal residue" evidence="3">
    <location>
        <position position="1"/>
    </location>
</feature>
<dbReference type="Proteomes" id="UP000263642">
    <property type="component" value="Unassembled WGS sequence"/>
</dbReference>
<dbReference type="PANTHER" id="PTHR30093">
    <property type="entry name" value="GENERAL SECRETION PATHWAY PROTEIN G"/>
    <property type="match status" value="1"/>
</dbReference>
<evidence type="ECO:0000313" key="4">
    <source>
        <dbReference type="Proteomes" id="UP000263642"/>
    </source>
</evidence>
<feature type="domain" description="DUF1559" evidence="2">
    <location>
        <begin position="450"/>
        <end position="529"/>
    </location>
</feature>
<comment type="caution">
    <text evidence="3">The sequence shown here is derived from an EMBL/GenBank/DDBJ whole genome shotgun (WGS) entry which is preliminary data.</text>
</comment>
<proteinExistence type="predicted"/>
<name>A0A3D3R312_9PLAN</name>
<evidence type="ECO:0000256" key="1">
    <source>
        <dbReference type="SAM" id="MobiDB-lite"/>
    </source>
</evidence>
<protein>
    <recommendedName>
        <fullName evidence="2">DUF1559 domain-containing protein</fullName>
    </recommendedName>
</protein>
<dbReference type="AlphaFoldDB" id="A0A3D3R312"/>
<feature type="region of interest" description="Disordered" evidence="1">
    <location>
        <begin position="1"/>
        <end position="30"/>
    </location>
</feature>
<dbReference type="SUPFAM" id="SSF48452">
    <property type="entry name" value="TPR-like"/>
    <property type="match status" value="2"/>
</dbReference>
<organism evidence="3 4">
    <name type="scientific">Gimesia maris</name>
    <dbReference type="NCBI Taxonomy" id="122"/>
    <lineage>
        <taxon>Bacteria</taxon>
        <taxon>Pseudomonadati</taxon>
        <taxon>Planctomycetota</taxon>
        <taxon>Planctomycetia</taxon>
        <taxon>Planctomycetales</taxon>
        <taxon>Planctomycetaceae</taxon>
        <taxon>Gimesia</taxon>
    </lineage>
</organism>
<dbReference type="Pfam" id="PF07596">
    <property type="entry name" value="SBP_bac_10"/>
    <property type="match status" value="1"/>
</dbReference>
<dbReference type="Gene3D" id="1.25.40.10">
    <property type="entry name" value="Tetratricopeptide repeat domain"/>
    <property type="match status" value="3"/>
</dbReference>
<evidence type="ECO:0000259" key="2">
    <source>
        <dbReference type="Pfam" id="PF07596"/>
    </source>
</evidence>
<accession>A0A3D3R312</accession>
<dbReference type="InterPro" id="IPR011453">
    <property type="entry name" value="DUF1559"/>
</dbReference>
<sequence length="1175" mass="131369">PWDSPHNQRLLAKMPDEFRAPGDPEDSTTTRFRHVESVLKSPDSRPVTMFPVSPGGASIGFSDMTDQMSETILFLETAPEQATPWTKPEGLPLIPDNPAKAIGLSDPSGTMICFVDGHSSLVKPGTSAEVWSQLLDYADGHSISDENFAKFPAPDLEPRTDLPLHLTYMRMPFSDALIVMHPRAMLETGPAKELLSRLSQETVVPDLDKLREWETVIVWIRRFASGWQVHYLVQYAKPTPRETVLKQLGCDPAHLFLHDDRTWLIAEPSLVKEFAIARNTPPEGLSLWEDMDLNKNLAMRFYLSSMFEESNVFKYLSNRLDIPVLDQIHTFDLLLDFSGESLLELQVNMKTSEAAVQLRDRIQRFQKQATAELSPQASEADRELSEAMSEHFSMSLITPPGEPQSDKTMLDLKLKQFTSYQRLVSSIDEKLVQPVVVKTVKEKRQFDQKDQIKRLGLCIYEYQHVLRMQEAMAEQQPGGAAAQKEEKNQLSWRVSLLPMMGQYKLYEQFHLDEPWDSSHNLKLLEQMPALFQSAGVTRPGYTSIMTFNGERTPFQDSTSSRLKDAPYGLENTILCVQAGADQAVPWTKPVDLPFDPQNPWRVVGKLKYDLLLALMMDGSARWIPRTMPASEFAKLIDPDDSGRKSATSLKWETPTEWALQVARNLKDPLLRCVILNKIAEAQLKTGETEQALQTLKPALELVYETEQVVIESIKVEEAVIKTLLKMGEIELAIQVAKKFKNPMVKVSTFKEIALALIEVGKMSQAVELIQSLENIHAGKMVCGKVAEALVQQGQKQRALQFVEQVPVSLYKGSALCTMAWVYYEEGDLEQGLEVLKPVEGMYQKVEDETARDQLLSYYAGSLARGGQYQHPMELIALIKDPDTAGAAYEFAAVTLTASGDAKQGLELANQVKEPFAKLSVLRDIAGTIANKSGDFDEAVKVAEMIEDAGPRDYALENIARLAAKAGKGKQTEDVMQKLSKLDQNMYFSKDVAFHLVETGNLKSAMKVVELMQTPESKSEFLVSIARAVARSGETSAALDIIQKIQVPLRKDQARSRVAAIFAETGKTDEAIQLAPRIENGVEQVRVLTEIAAALFKTGDDTQGVKVLNEAIDFSSKYRARNYLVDVIMPLASEPLTATQHKAAVKDFVSPLKKSFTPEEKQAANRILNVFYTMSN</sequence>
<dbReference type="InterPro" id="IPR011990">
    <property type="entry name" value="TPR-like_helical_dom_sf"/>
</dbReference>
<dbReference type="EMBL" id="DQAY01000033">
    <property type="protein sequence ID" value="HCO22472.1"/>
    <property type="molecule type" value="Genomic_DNA"/>
</dbReference>
<evidence type="ECO:0000313" key="3">
    <source>
        <dbReference type="EMBL" id="HCO22472.1"/>
    </source>
</evidence>